<dbReference type="PRINTS" id="PR01040">
    <property type="entry name" value="TRNASYNTHTYR"/>
</dbReference>
<dbReference type="CDD" id="cd00165">
    <property type="entry name" value="S4"/>
    <property type="match status" value="1"/>
</dbReference>
<keyword evidence="2 10" id="KW-0436">Ligase</keyword>
<comment type="caution">
    <text evidence="11">The sequence shown here is derived from an EMBL/GenBank/DDBJ whole genome shotgun (WGS) entry which is preliminary data.</text>
</comment>
<dbReference type="InterPro" id="IPR002307">
    <property type="entry name" value="Tyr-tRNA-ligase"/>
</dbReference>
<keyword evidence="9" id="KW-0694">RNA-binding</keyword>
<dbReference type="PANTHER" id="PTHR11766">
    <property type="entry name" value="TYROSYL-TRNA SYNTHETASE"/>
    <property type="match status" value="1"/>
</dbReference>
<dbReference type="RefSeq" id="WP_311421211.1">
    <property type="nucleotide sequence ID" value="NZ_JAVREH010000001.1"/>
</dbReference>
<dbReference type="InterPro" id="IPR002305">
    <property type="entry name" value="aa-tRNA-synth_Ic"/>
</dbReference>
<evidence type="ECO:0000256" key="3">
    <source>
        <dbReference type="ARBA" id="ARBA00022741"/>
    </source>
</evidence>
<dbReference type="CDD" id="cd00805">
    <property type="entry name" value="TyrRS_core"/>
    <property type="match status" value="1"/>
</dbReference>
<dbReference type="Pfam" id="PF00579">
    <property type="entry name" value="tRNA-synt_1b"/>
    <property type="match status" value="1"/>
</dbReference>
<dbReference type="SUPFAM" id="SSF52374">
    <property type="entry name" value="Nucleotidylyl transferase"/>
    <property type="match status" value="1"/>
</dbReference>
<keyword evidence="4 10" id="KW-0067">ATP-binding</keyword>
<dbReference type="Proteomes" id="UP001183176">
    <property type="component" value="Unassembled WGS sequence"/>
</dbReference>
<comment type="similarity">
    <text evidence="10">Belongs to the class-I aminoacyl-tRNA synthetase family.</text>
</comment>
<evidence type="ECO:0000256" key="7">
    <source>
        <dbReference type="ARBA" id="ARBA00048248"/>
    </source>
</evidence>
<dbReference type="Gene3D" id="1.10.240.10">
    <property type="entry name" value="Tyrosyl-Transfer RNA Synthetase"/>
    <property type="match status" value="1"/>
</dbReference>
<dbReference type="PROSITE" id="PS50889">
    <property type="entry name" value="S4"/>
    <property type="match status" value="1"/>
</dbReference>
<evidence type="ECO:0000256" key="6">
    <source>
        <dbReference type="ARBA" id="ARBA00023146"/>
    </source>
</evidence>
<proteinExistence type="inferred from homology"/>
<dbReference type="NCBIfam" id="TIGR00234">
    <property type="entry name" value="tyrS"/>
    <property type="match status" value="1"/>
</dbReference>
<keyword evidence="3 10" id="KW-0547">Nucleotide-binding</keyword>
<comment type="catalytic activity">
    <reaction evidence="7">
        <text>tRNA(Tyr) + L-tyrosine + ATP = L-tyrosyl-tRNA(Tyr) + AMP + diphosphate + H(+)</text>
        <dbReference type="Rhea" id="RHEA:10220"/>
        <dbReference type="Rhea" id="RHEA-COMP:9706"/>
        <dbReference type="Rhea" id="RHEA-COMP:9707"/>
        <dbReference type="ChEBI" id="CHEBI:15378"/>
        <dbReference type="ChEBI" id="CHEBI:30616"/>
        <dbReference type="ChEBI" id="CHEBI:33019"/>
        <dbReference type="ChEBI" id="CHEBI:58315"/>
        <dbReference type="ChEBI" id="CHEBI:78442"/>
        <dbReference type="ChEBI" id="CHEBI:78536"/>
        <dbReference type="ChEBI" id="CHEBI:456215"/>
        <dbReference type="EC" id="6.1.1.1"/>
    </reaction>
</comment>
<evidence type="ECO:0000256" key="4">
    <source>
        <dbReference type="ARBA" id="ARBA00022840"/>
    </source>
</evidence>
<gene>
    <name evidence="11" type="primary">tyrS</name>
    <name evidence="11" type="ORF">RM423_01465</name>
</gene>
<name>A0ABU2J502_9ACTN</name>
<evidence type="ECO:0000256" key="10">
    <source>
        <dbReference type="RuleBase" id="RU363036"/>
    </source>
</evidence>
<reference evidence="12" key="1">
    <citation type="submission" date="2023-07" db="EMBL/GenBank/DDBJ databases">
        <title>30 novel species of actinomycetes from the DSMZ collection.</title>
        <authorList>
            <person name="Nouioui I."/>
        </authorList>
    </citation>
    <scope>NUCLEOTIDE SEQUENCE [LARGE SCALE GENOMIC DNA]</scope>
    <source>
        <strain evidence="12">DSM 44399</strain>
    </source>
</reference>
<evidence type="ECO:0000313" key="11">
    <source>
        <dbReference type="EMBL" id="MDT0260057.1"/>
    </source>
</evidence>
<sequence>MSDEPRDRRPLTEDLPPDLREEYRILAAGAAQILPPDGLAERLLAARAEHRPLRVKLGIDPSGTDLTLGHAVVLRKLRQFQDHGHTAVLVVGGFTGQVGDPSGKTATRSAQSAEQVRANAQGYFDQVMRILDPDRTEIVNNADWLGSMDLARLLDYSRQVTVAQLLERDDFAKRFAGNVSITLSEFFYPLLQGIDSVEVRADVELGGTDQTFNNLVGRTLQRAKGEPPQAVLTLPLLVGTDGTEKMGKSLNNYVAISEPPGEQFGKLMSIPDTAVELYATLCTDLHPDDVAALAQDVAAGGKRANEAKRQVARRIVGLYHGDEAARAAEARFNALFRDGQLQADAPEFAADLADTVHLPALLTAAGLADSGSAARRLIDAGAVKLDGVPRPAKTYDVPGSELAGRLLSVGKRKAVRVTAHTS</sequence>
<evidence type="ECO:0000256" key="5">
    <source>
        <dbReference type="ARBA" id="ARBA00022917"/>
    </source>
</evidence>
<dbReference type="InterPro" id="IPR036986">
    <property type="entry name" value="S4_RNA-bd_sf"/>
</dbReference>
<dbReference type="InterPro" id="IPR024088">
    <property type="entry name" value="Tyr-tRNA-ligase_bac-type"/>
</dbReference>
<keyword evidence="5 10" id="KW-0648">Protein biosynthesis</keyword>
<dbReference type="InterPro" id="IPR014729">
    <property type="entry name" value="Rossmann-like_a/b/a_fold"/>
</dbReference>
<evidence type="ECO:0000256" key="8">
    <source>
        <dbReference type="NCBIfam" id="TIGR00234"/>
    </source>
</evidence>
<keyword evidence="6 10" id="KW-0030">Aminoacyl-tRNA synthetase</keyword>
<evidence type="ECO:0000313" key="12">
    <source>
        <dbReference type="Proteomes" id="UP001183176"/>
    </source>
</evidence>
<accession>A0ABU2J502</accession>
<dbReference type="PANTHER" id="PTHR11766:SF1">
    <property type="entry name" value="TYROSINE--TRNA LIGASE"/>
    <property type="match status" value="1"/>
</dbReference>
<evidence type="ECO:0000256" key="2">
    <source>
        <dbReference type="ARBA" id="ARBA00022598"/>
    </source>
</evidence>
<dbReference type="EMBL" id="JAVREH010000001">
    <property type="protein sequence ID" value="MDT0260057.1"/>
    <property type="molecule type" value="Genomic_DNA"/>
</dbReference>
<dbReference type="GO" id="GO:0004831">
    <property type="term" value="F:tyrosine-tRNA ligase activity"/>
    <property type="evidence" value="ECO:0007669"/>
    <property type="project" value="UniProtKB-EC"/>
</dbReference>
<protein>
    <recommendedName>
        <fullName evidence="1 8">Tyrosine--tRNA ligase</fullName>
        <ecNumber evidence="1 8">6.1.1.1</ecNumber>
    </recommendedName>
</protein>
<dbReference type="SUPFAM" id="SSF55174">
    <property type="entry name" value="Alpha-L RNA-binding motif"/>
    <property type="match status" value="1"/>
</dbReference>
<keyword evidence="12" id="KW-1185">Reference proteome</keyword>
<dbReference type="Gene3D" id="3.10.290.10">
    <property type="entry name" value="RNA-binding S4 domain"/>
    <property type="match status" value="1"/>
</dbReference>
<dbReference type="Gene3D" id="3.40.50.620">
    <property type="entry name" value="HUPs"/>
    <property type="match status" value="1"/>
</dbReference>
<dbReference type="EC" id="6.1.1.1" evidence="1 8"/>
<organism evidence="11 12">
    <name type="scientific">Jatrophihabitans lederbergiae</name>
    <dbReference type="NCBI Taxonomy" id="3075547"/>
    <lineage>
        <taxon>Bacteria</taxon>
        <taxon>Bacillati</taxon>
        <taxon>Actinomycetota</taxon>
        <taxon>Actinomycetes</taxon>
        <taxon>Jatrophihabitantales</taxon>
        <taxon>Jatrophihabitantaceae</taxon>
        <taxon>Jatrophihabitans</taxon>
    </lineage>
</organism>
<evidence type="ECO:0000256" key="1">
    <source>
        <dbReference type="ARBA" id="ARBA00013160"/>
    </source>
</evidence>
<evidence type="ECO:0000256" key="9">
    <source>
        <dbReference type="PROSITE-ProRule" id="PRU00182"/>
    </source>
</evidence>